<feature type="transmembrane region" description="Helical" evidence="1">
    <location>
        <begin position="358"/>
        <end position="377"/>
    </location>
</feature>
<feature type="transmembrane region" description="Helical" evidence="1">
    <location>
        <begin position="329"/>
        <end position="352"/>
    </location>
</feature>
<organism evidence="2 3">
    <name type="scientific">Bacillus thermozeamaize</name>
    <dbReference type="NCBI Taxonomy" id="230954"/>
    <lineage>
        <taxon>Bacteria</taxon>
        <taxon>Bacillati</taxon>
        <taxon>Bacillota</taxon>
        <taxon>Bacilli</taxon>
        <taxon>Bacillales</taxon>
        <taxon>Bacillaceae</taxon>
        <taxon>Bacillus</taxon>
    </lineage>
</organism>
<feature type="transmembrane region" description="Helical" evidence="1">
    <location>
        <begin position="384"/>
        <end position="404"/>
    </location>
</feature>
<accession>A0A1Y3PRU9</accession>
<feature type="transmembrane region" description="Helical" evidence="1">
    <location>
        <begin position="287"/>
        <end position="308"/>
    </location>
</feature>
<evidence type="ECO:0000313" key="3">
    <source>
        <dbReference type="Proteomes" id="UP000196475"/>
    </source>
</evidence>
<dbReference type="AlphaFoldDB" id="A0A1Y3PRU9"/>
<reference evidence="3" key="1">
    <citation type="submission" date="2016-06" db="EMBL/GenBank/DDBJ databases">
        <authorList>
            <person name="Nascimento L."/>
            <person name="Pereira R.V."/>
            <person name="Martins L.F."/>
            <person name="Quaggio R.B."/>
            <person name="Silva A.M."/>
            <person name="Setubal J.C."/>
        </authorList>
    </citation>
    <scope>NUCLEOTIDE SEQUENCE [LARGE SCALE GENOMIC DNA]</scope>
</reference>
<feature type="transmembrane region" description="Helical" evidence="1">
    <location>
        <begin position="42"/>
        <end position="59"/>
    </location>
</feature>
<feature type="transmembrane region" description="Helical" evidence="1">
    <location>
        <begin position="451"/>
        <end position="472"/>
    </location>
</feature>
<name>A0A1Y3PRU9_9BACI</name>
<feature type="transmembrane region" description="Helical" evidence="1">
    <location>
        <begin position="64"/>
        <end position="81"/>
    </location>
</feature>
<feature type="transmembrane region" description="Helical" evidence="1">
    <location>
        <begin position="214"/>
        <end position="234"/>
    </location>
</feature>
<comment type="caution">
    <text evidence="2">The sequence shown here is derived from an EMBL/GenBank/DDBJ whole genome shotgun (WGS) entry which is preliminary data.</text>
</comment>
<evidence type="ECO:0000256" key="1">
    <source>
        <dbReference type="SAM" id="Phobius"/>
    </source>
</evidence>
<sequence length="474" mass="52769">MSQTQAERDGWKRWIDGLLIILIHLVTWGYLAKILLRPDDGWAFYFALISMVILLLGFFRSGGWFRLISGVFLLGGFFILWRNQVPAREIWQFFGSTTGILTLMCVAPLFSIPITMGAYHRSAQLIIRERVRKPHSTYLVVSSFTYILASLMNVAAIVASYATFHHLTRPFPKDVADKISFAAYTRGHTLAMMWSPVGAAIGAALSRIPANPGIVIGMGFFFSVFMVILDMWMIKGWVRRHAAAVDVMPASGETRIASRHWRRVGTVFGVIFFFVLTVIALHEWVYVPVVDAVILLILVFSIVWSLLLKKPKRLVQELRNKGTTGLLGLVQQFLLFISVGFFTQVLTVAGHMEFLVDWFEALSVSVGWLLILFIVLFATISSQLGLFPALVVVLLADLIPYQALGLRPEWFAFAIIAGAVGGVPASPLTVNVNLLATMMREDPIRVSRSNLPFAGVMVLTVSMIVCGLSLLFPV</sequence>
<keyword evidence="1" id="KW-0472">Membrane</keyword>
<feature type="transmembrane region" description="Helical" evidence="1">
    <location>
        <begin position="410"/>
        <end position="430"/>
    </location>
</feature>
<gene>
    <name evidence="2" type="ORF">BAA01_16485</name>
</gene>
<feature type="transmembrane region" description="Helical" evidence="1">
    <location>
        <begin position="93"/>
        <end position="116"/>
    </location>
</feature>
<keyword evidence="1" id="KW-1133">Transmembrane helix</keyword>
<feature type="transmembrane region" description="Helical" evidence="1">
    <location>
        <begin position="264"/>
        <end position="281"/>
    </location>
</feature>
<feature type="transmembrane region" description="Helical" evidence="1">
    <location>
        <begin position="137"/>
        <end position="162"/>
    </location>
</feature>
<protein>
    <recommendedName>
        <fullName evidence="4">TRAP C4-dicarboxylate transport system permease DctM subunit domain-containing protein</fullName>
    </recommendedName>
</protein>
<feature type="transmembrane region" description="Helical" evidence="1">
    <location>
        <begin position="14"/>
        <end position="36"/>
    </location>
</feature>
<evidence type="ECO:0008006" key="4">
    <source>
        <dbReference type="Google" id="ProtNLM"/>
    </source>
</evidence>
<evidence type="ECO:0000313" key="2">
    <source>
        <dbReference type="EMBL" id="OUM88897.1"/>
    </source>
</evidence>
<dbReference type="Proteomes" id="UP000196475">
    <property type="component" value="Unassembled WGS sequence"/>
</dbReference>
<keyword evidence="1" id="KW-0812">Transmembrane</keyword>
<dbReference type="EMBL" id="LZRT01000055">
    <property type="protein sequence ID" value="OUM88897.1"/>
    <property type="molecule type" value="Genomic_DNA"/>
</dbReference>
<proteinExistence type="predicted"/>